<dbReference type="Pfam" id="PF00691">
    <property type="entry name" value="OmpA"/>
    <property type="match status" value="1"/>
</dbReference>
<evidence type="ECO:0000313" key="3">
    <source>
        <dbReference type="EMBL" id="PRX50320.1"/>
    </source>
</evidence>
<dbReference type="AlphaFoldDB" id="A0A2T0M194"/>
<protein>
    <submittedName>
        <fullName evidence="3">Outer membrane protein OmpA-like peptidoglycan-associated protein</fullName>
    </submittedName>
</protein>
<evidence type="ECO:0000313" key="4">
    <source>
        <dbReference type="Proteomes" id="UP000238362"/>
    </source>
</evidence>
<feature type="domain" description="OmpA-like" evidence="2">
    <location>
        <begin position="111"/>
        <end position="225"/>
    </location>
</feature>
<dbReference type="PANTHER" id="PTHR30329:SF21">
    <property type="entry name" value="LIPOPROTEIN YIAD-RELATED"/>
    <property type="match status" value="1"/>
</dbReference>
<dbReference type="PANTHER" id="PTHR30329">
    <property type="entry name" value="STATOR ELEMENT OF FLAGELLAR MOTOR COMPLEX"/>
    <property type="match status" value="1"/>
</dbReference>
<proteinExistence type="predicted"/>
<dbReference type="EMBL" id="PVNH01000002">
    <property type="protein sequence ID" value="PRX50320.1"/>
    <property type="molecule type" value="Genomic_DNA"/>
</dbReference>
<keyword evidence="1" id="KW-0472">Membrane</keyword>
<reference evidence="3 4" key="1">
    <citation type="submission" date="2018-03" db="EMBL/GenBank/DDBJ databases">
        <title>Genomic Encyclopedia of Type Strains, Phase III (KMG-III): the genomes of soil and plant-associated and newly described type strains.</title>
        <authorList>
            <person name="Whitman W."/>
        </authorList>
    </citation>
    <scope>NUCLEOTIDE SEQUENCE [LARGE SCALE GENOMIC DNA]</scope>
    <source>
        <strain evidence="3 4">CGMCC 4.7125</strain>
    </source>
</reference>
<dbReference type="SUPFAM" id="SSF103088">
    <property type="entry name" value="OmpA-like"/>
    <property type="match status" value="1"/>
</dbReference>
<sequence>MPGARRLLWLIPLALVVTGGLAAGATFLGADRIESDLTARTRDALVAAELPSATVAFDGRDASIGNVPADQRGRARSVVLGVAGVRTAEVTGQPAEQAPEAGGHVKRDLQVRLDQLLAAEPITFQPDTAELTVQGTRSVSRVADMLTAAPANVTFEVGGHVARVPGGDPEGARTLSEERARVVANKLVEAGIAEDRVRAVGYGDTRPRSESGTTDLDRRVEITVR</sequence>
<dbReference type="GO" id="GO:0016020">
    <property type="term" value="C:membrane"/>
    <property type="evidence" value="ECO:0007669"/>
    <property type="project" value="UniProtKB-UniRule"/>
</dbReference>
<dbReference type="CDD" id="cd07185">
    <property type="entry name" value="OmpA_C-like"/>
    <property type="match status" value="1"/>
</dbReference>
<name>A0A2T0M194_9PSEU</name>
<dbReference type="OrthoDB" id="3555397at2"/>
<dbReference type="InterPro" id="IPR006665">
    <property type="entry name" value="OmpA-like"/>
</dbReference>
<keyword evidence="4" id="KW-1185">Reference proteome</keyword>
<dbReference type="Gene3D" id="3.30.1330.60">
    <property type="entry name" value="OmpA-like domain"/>
    <property type="match status" value="1"/>
</dbReference>
<accession>A0A2T0M194</accession>
<dbReference type="PROSITE" id="PS51123">
    <property type="entry name" value="OMPA_2"/>
    <property type="match status" value="1"/>
</dbReference>
<organism evidence="3 4">
    <name type="scientific">Prauserella shujinwangii</name>
    <dbReference type="NCBI Taxonomy" id="1453103"/>
    <lineage>
        <taxon>Bacteria</taxon>
        <taxon>Bacillati</taxon>
        <taxon>Actinomycetota</taxon>
        <taxon>Actinomycetes</taxon>
        <taxon>Pseudonocardiales</taxon>
        <taxon>Pseudonocardiaceae</taxon>
        <taxon>Prauserella</taxon>
    </lineage>
</organism>
<gene>
    <name evidence="3" type="ORF">B0I33_102441</name>
</gene>
<evidence type="ECO:0000256" key="1">
    <source>
        <dbReference type="PROSITE-ProRule" id="PRU00473"/>
    </source>
</evidence>
<dbReference type="InterPro" id="IPR036737">
    <property type="entry name" value="OmpA-like_sf"/>
</dbReference>
<dbReference type="RefSeq" id="WP_106177414.1">
    <property type="nucleotide sequence ID" value="NZ_PVNH01000002.1"/>
</dbReference>
<dbReference type="InterPro" id="IPR050330">
    <property type="entry name" value="Bact_OuterMem_StrucFunc"/>
</dbReference>
<evidence type="ECO:0000259" key="2">
    <source>
        <dbReference type="PROSITE" id="PS51123"/>
    </source>
</evidence>
<dbReference type="Proteomes" id="UP000238362">
    <property type="component" value="Unassembled WGS sequence"/>
</dbReference>
<comment type="caution">
    <text evidence="3">The sequence shown here is derived from an EMBL/GenBank/DDBJ whole genome shotgun (WGS) entry which is preliminary data.</text>
</comment>